<dbReference type="Proteomes" id="UP000245207">
    <property type="component" value="Unassembled WGS sequence"/>
</dbReference>
<evidence type="ECO:0000313" key="10">
    <source>
        <dbReference type="Proteomes" id="UP000245207"/>
    </source>
</evidence>
<evidence type="ECO:0000259" key="8">
    <source>
        <dbReference type="Pfam" id="PF08646"/>
    </source>
</evidence>
<sequence>MSDMVTKTNLLNELTPLKDEWCIKVKIIRLWKLTVFKNPLETWKIEMVLQDEEENKIVATVKQSFCPKFEKSLEEGKCIYISNFGVGESQGSPYIVDNDYKINFYKSTVVTPCDTYNGPIYGFRHVYFYLCMYTDLIGDLTSCGNIEHATVDGDKRPFIRLELEDVSGNKLRNITLWSDYAHQLNNALGDRQNLGHVVIILQFMKHKIYKRQPAISTMFGATKLYINDDIPDIHNFKNLLLEHRGLEGDDHHVTHLTTFSGYSIKHDFLNNLQKVTINDIRDIGKIMSCVVVATVKKIERESDWWYLACVKCNHSAKQTSVPEKDEYGVVVKKRSVFKCTNKECKTQETDVEYKYKIPLRVMDSTGSFSLTLFDRQAHPILDRSAAELLQEVRKNGDMDILPKDFNKLLENTYAFKVDIKEFNIENNKHIYGISQLTNDTDIIKELIKKESDDQEIQSNSQSTAIELIAQPLSSFMSPPSGNNHAKDVLSVTGDNIASREDEKSTATSPGKSKLRNVIDVENDQDFSSTKKKLLSPKKEKEEE</sequence>
<keyword evidence="2" id="KW-0479">Metal-binding</keyword>
<evidence type="ECO:0000259" key="7">
    <source>
        <dbReference type="Pfam" id="PF02721"/>
    </source>
</evidence>
<evidence type="ECO:0000313" key="9">
    <source>
        <dbReference type="EMBL" id="PWA71629.1"/>
    </source>
</evidence>
<dbReference type="OrthoDB" id="1750540at2759"/>
<feature type="region of interest" description="Disordered" evidence="6">
    <location>
        <begin position="475"/>
        <end position="543"/>
    </location>
</feature>
<dbReference type="CDD" id="cd04481">
    <property type="entry name" value="RPA1_DBD_B_like"/>
    <property type="match status" value="1"/>
</dbReference>
<evidence type="ECO:0000256" key="5">
    <source>
        <dbReference type="ARBA" id="ARBA00023125"/>
    </source>
</evidence>
<reference evidence="9 10" key="1">
    <citation type="journal article" date="2018" name="Mol. Plant">
        <title>The genome of Artemisia annua provides insight into the evolution of Asteraceae family and artemisinin biosynthesis.</title>
        <authorList>
            <person name="Shen Q."/>
            <person name="Zhang L."/>
            <person name="Liao Z."/>
            <person name="Wang S."/>
            <person name="Yan T."/>
            <person name="Shi P."/>
            <person name="Liu M."/>
            <person name="Fu X."/>
            <person name="Pan Q."/>
            <person name="Wang Y."/>
            <person name="Lv Z."/>
            <person name="Lu X."/>
            <person name="Zhang F."/>
            <person name="Jiang W."/>
            <person name="Ma Y."/>
            <person name="Chen M."/>
            <person name="Hao X."/>
            <person name="Li L."/>
            <person name="Tang Y."/>
            <person name="Lv G."/>
            <person name="Zhou Y."/>
            <person name="Sun X."/>
            <person name="Brodelius P.E."/>
            <person name="Rose J.K.C."/>
            <person name="Tang K."/>
        </authorList>
    </citation>
    <scope>NUCLEOTIDE SEQUENCE [LARGE SCALE GENOMIC DNA]</scope>
    <source>
        <strain evidence="10">cv. Huhao1</strain>
        <tissue evidence="9">Leaf</tissue>
    </source>
</reference>
<accession>A0A2U1NDP2</accession>
<keyword evidence="5" id="KW-0238">DNA-binding</keyword>
<dbReference type="Pfam" id="PF08646">
    <property type="entry name" value="Rep_fac-A_C"/>
    <property type="match status" value="1"/>
</dbReference>
<keyword evidence="10" id="KW-1185">Reference proteome</keyword>
<protein>
    <submittedName>
        <fullName evidence="9">Nucleic acid-binding, OB-fold, Replication protein A, OB domain protein</fullName>
    </submittedName>
</protein>
<organism evidence="9 10">
    <name type="scientific">Artemisia annua</name>
    <name type="common">Sweet wormwood</name>
    <dbReference type="NCBI Taxonomy" id="35608"/>
    <lineage>
        <taxon>Eukaryota</taxon>
        <taxon>Viridiplantae</taxon>
        <taxon>Streptophyta</taxon>
        <taxon>Embryophyta</taxon>
        <taxon>Tracheophyta</taxon>
        <taxon>Spermatophyta</taxon>
        <taxon>Magnoliopsida</taxon>
        <taxon>eudicotyledons</taxon>
        <taxon>Gunneridae</taxon>
        <taxon>Pentapetalae</taxon>
        <taxon>asterids</taxon>
        <taxon>campanulids</taxon>
        <taxon>Asterales</taxon>
        <taxon>Asteraceae</taxon>
        <taxon>Asteroideae</taxon>
        <taxon>Anthemideae</taxon>
        <taxon>Artemisiinae</taxon>
        <taxon>Artemisia</taxon>
    </lineage>
</organism>
<dbReference type="EMBL" id="PKPP01003049">
    <property type="protein sequence ID" value="PWA71629.1"/>
    <property type="molecule type" value="Genomic_DNA"/>
</dbReference>
<comment type="similarity">
    <text evidence="1">Belongs to the replication factor A protein 1 family.</text>
</comment>
<feature type="domain" description="Replication protein A 70 kDa DNA-binding subunit B/D first OB fold" evidence="7">
    <location>
        <begin position="9"/>
        <end position="113"/>
    </location>
</feature>
<dbReference type="InterPro" id="IPR013955">
    <property type="entry name" value="Rep_factor-A_C"/>
</dbReference>
<keyword evidence="4" id="KW-0862">Zinc</keyword>
<dbReference type="InterPro" id="IPR012340">
    <property type="entry name" value="NA-bd_OB-fold"/>
</dbReference>
<dbReference type="InterPro" id="IPR003871">
    <property type="entry name" value="RFA1B/D_OB_1st"/>
</dbReference>
<dbReference type="InterPro" id="IPR047192">
    <property type="entry name" value="Euk_RPA1_DBD_C"/>
</dbReference>
<dbReference type="AlphaFoldDB" id="A0A2U1NDP2"/>
<dbReference type="CDD" id="cd04480">
    <property type="entry name" value="RPA1_DBD_A_like"/>
    <property type="match status" value="1"/>
</dbReference>
<evidence type="ECO:0000256" key="3">
    <source>
        <dbReference type="ARBA" id="ARBA00022771"/>
    </source>
</evidence>
<name>A0A2U1NDP2_ARTAN</name>
<evidence type="ECO:0000256" key="2">
    <source>
        <dbReference type="ARBA" id="ARBA00022723"/>
    </source>
</evidence>
<dbReference type="PANTHER" id="PTHR47165:SF4">
    <property type="entry name" value="OS03G0429900 PROTEIN"/>
    <property type="match status" value="1"/>
</dbReference>
<dbReference type="GO" id="GO:0008270">
    <property type="term" value="F:zinc ion binding"/>
    <property type="evidence" value="ECO:0007669"/>
    <property type="project" value="UniProtKB-KW"/>
</dbReference>
<dbReference type="SUPFAM" id="SSF50249">
    <property type="entry name" value="Nucleic acid-binding proteins"/>
    <property type="match status" value="3"/>
</dbReference>
<proteinExistence type="inferred from homology"/>
<dbReference type="PANTHER" id="PTHR47165">
    <property type="entry name" value="OS03G0429900 PROTEIN"/>
    <property type="match status" value="1"/>
</dbReference>
<evidence type="ECO:0000256" key="4">
    <source>
        <dbReference type="ARBA" id="ARBA00022833"/>
    </source>
</evidence>
<dbReference type="Gene3D" id="2.40.50.140">
    <property type="entry name" value="Nucleic acid-binding proteins"/>
    <property type="match status" value="3"/>
</dbReference>
<evidence type="ECO:0000256" key="1">
    <source>
        <dbReference type="ARBA" id="ARBA00005690"/>
    </source>
</evidence>
<dbReference type="CDD" id="cd04476">
    <property type="entry name" value="RPA1_DBD_C"/>
    <property type="match status" value="1"/>
</dbReference>
<dbReference type="Pfam" id="PF02721">
    <property type="entry name" value="DUF223"/>
    <property type="match status" value="1"/>
</dbReference>
<feature type="domain" description="Replication factor A C-terminal" evidence="8">
    <location>
        <begin position="291"/>
        <end position="427"/>
    </location>
</feature>
<comment type="caution">
    <text evidence="9">The sequence shown here is derived from an EMBL/GenBank/DDBJ whole genome shotgun (WGS) entry which is preliminary data.</text>
</comment>
<keyword evidence="3" id="KW-0863">Zinc-finger</keyword>
<dbReference type="GO" id="GO:0003677">
    <property type="term" value="F:DNA binding"/>
    <property type="evidence" value="ECO:0007669"/>
    <property type="project" value="UniProtKB-KW"/>
</dbReference>
<gene>
    <name evidence="9" type="ORF">CTI12_AA253350</name>
</gene>
<dbReference type="STRING" id="35608.A0A2U1NDP2"/>
<evidence type="ECO:0000256" key="6">
    <source>
        <dbReference type="SAM" id="MobiDB-lite"/>
    </source>
</evidence>